<evidence type="ECO:0000313" key="2">
    <source>
        <dbReference type="EMBL" id="KAK3340065.1"/>
    </source>
</evidence>
<dbReference type="Proteomes" id="UP001278500">
    <property type="component" value="Unassembled WGS sequence"/>
</dbReference>
<feature type="compositionally biased region" description="Pro residues" evidence="1">
    <location>
        <begin position="162"/>
        <end position="174"/>
    </location>
</feature>
<feature type="compositionally biased region" description="Polar residues" evidence="1">
    <location>
        <begin position="123"/>
        <end position="136"/>
    </location>
</feature>
<dbReference type="AlphaFoldDB" id="A0AAE0MNY5"/>
<feature type="compositionally biased region" description="Low complexity" evidence="1">
    <location>
        <begin position="202"/>
        <end position="241"/>
    </location>
</feature>
<gene>
    <name evidence="2" type="ORF">B0H65DRAFT_550565</name>
</gene>
<proteinExistence type="predicted"/>
<dbReference type="RefSeq" id="XP_062679007.1">
    <property type="nucleotide sequence ID" value="XM_062829748.1"/>
</dbReference>
<feature type="compositionally biased region" description="Polar residues" evidence="1">
    <location>
        <begin position="177"/>
        <end position="190"/>
    </location>
</feature>
<dbReference type="EMBL" id="JAUEPP010000006">
    <property type="protein sequence ID" value="KAK3340065.1"/>
    <property type="molecule type" value="Genomic_DNA"/>
</dbReference>
<feature type="compositionally biased region" description="Low complexity" evidence="1">
    <location>
        <begin position="20"/>
        <end position="70"/>
    </location>
</feature>
<organism evidence="2 3">
    <name type="scientific">Neurospora tetraspora</name>
    <dbReference type="NCBI Taxonomy" id="94610"/>
    <lineage>
        <taxon>Eukaryota</taxon>
        <taxon>Fungi</taxon>
        <taxon>Dikarya</taxon>
        <taxon>Ascomycota</taxon>
        <taxon>Pezizomycotina</taxon>
        <taxon>Sordariomycetes</taxon>
        <taxon>Sordariomycetidae</taxon>
        <taxon>Sordariales</taxon>
        <taxon>Sordariaceae</taxon>
        <taxon>Neurospora</taxon>
    </lineage>
</organism>
<sequence>MEAHAQPQRSRKRPSRTTRVPDAGNGASAAAGAQGPGVPVPVPVSQGWGQHPVQSQHQHTVQQVQHPSQHGVPQHSQHAHQTHQVQQPHPGAHPHQAHHQQVQVQHQHQHQHPQAVRAHPDTVSAQPPTFASQQLDTRSHQVPADTDGLMNGYNAPQHQQYPDPPPSSLAPAPQPDNSGLTSLSNLTGDNGASHQQHHQQRSQHQQLQLQHHAQQQQQQQQQQVQQQQAQQAQQQQQRSSVAPSSTTDRVNFNTYPNHSAPNDSSPSPVTVATSSAGYNNLSGWTQPVTNSTAQSTMPPPSPAPALAPPPEGIYRTFEDLLASVQKVAKDQGYGVVKLRASNYREGKPTRYDLVCDRGGVKYSSTAKKRNPSTRKVDCPWRAKAVCEVNLGNQWRFAVQEARHNHEPRIPAAVPGQENTPIAQSIRSITNKIDRLQHDQTTSFQRLEANVSTILARIDNMEKRLDAIESGRPSMLGGNGVPSMGTPSMPTANMGGGNLGNGPMTNGGMSGGHIVDTRLNSMEARMNAMEQRGNPMDGLPMMDDDTGRLAMNQMMVST</sequence>
<evidence type="ECO:0008006" key="4">
    <source>
        <dbReference type="Google" id="ProtNLM"/>
    </source>
</evidence>
<keyword evidence="3" id="KW-1185">Reference proteome</keyword>
<evidence type="ECO:0000313" key="3">
    <source>
        <dbReference type="Proteomes" id="UP001278500"/>
    </source>
</evidence>
<feature type="compositionally biased region" description="Polar residues" evidence="1">
    <location>
        <begin position="277"/>
        <end position="296"/>
    </location>
</feature>
<protein>
    <recommendedName>
        <fullName evidence="4">FAR1 domain-containing protein</fullName>
    </recommendedName>
</protein>
<feature type="compositionally biased region" description="Low complexity" evidence="1">
    <location>
        <begin position="83"/>
        <end position="117"/>
    </location>
</feature>
<feature type="compositionally biased region" description="Pro residues" evidence="1">
    <location>
        <begin position="297"/>
        <end position="311"/>
    </location>
</feature>
<feature type="compositionally biased region" description="Low complexity" evidence="1">
    <location>
        <begin position="264"/>
        <end position="276"/>
    </location>
</feature>
<dbReference type="GeneID" id="87866902"/>
<reference evidence="2" key="1">
    <citation type="journal article" date="2023" name="Mol. Phylogenet. Evol.">
        <title>Genome-scale phylogeny and comparative genomics of the fungal order Sordariales.</title>
        <authorList>
            <person name="Hensen N."/>
            <person name="Bonometti L."/>
            <person name="Westerberg I."/>
            <person name="Brannstrom I.O."/>
            <person name="Guillou S."/>
            <person name="Cros-Aarteil S."/>
            <person name="Calhoun S."/>
            <person name="Haridas S."/>
            <person name="Kuo A."/>
            <person name="Mondo S."/>
            <person name="Pangilinan J."/>
            <person name="Riley R."/>
            <person name="LaButti K."/>
            <person name="Andreopoulos B."/>
            <person name="Lipzen A."/>
            <person name="Chen C."/>
            <person name="Yan M."/>
            <person name="Daum C."/>
            <person name="Ng V."/>
            <person name="Clum A."/>
            <person name="Steindorff A."/>
            <person name="Ohm R.A."/>
            <person name="Martin F."/>
            <person name="Silar P."/>
            <person name="Natvig D.O."/>
            <person name="Lalanne C."/>
            <person name="Gautier V."/>
            <person name="Ament-Velasquez S.L."/>
            <person name="Kruys A."/>
            <person name="Hutchinson M.I."/>
            <person name="Powell A.J."/>
            <person name="Barry K."/>
            <person name="Miller A.N."/>
            <person name="Grigoriev I.V."/>
            <person name="Debuchy R."/>
            <person name="Gladieux P."/>
            <person name="Hiltunen Thoren M."/>
            <person name="Johannesson H."/>
        </authorList>
    </citation>
    <scope>NUCLEOTIDE SEQUENCE</scope>
    <source>
        <strain evidence="2">CBS 560.94</strain>
    </source>
</reference>
<reference evidence="2" key="2">
    <citation type="submission" date="2023-06" db="EMBL/GenBank/DDBJ databases">
        <authorList>
            <consortium name="Lawrence Berkeley National Laboratory"/>
            <person name="Haridas S."/>
            <person name="Hensen N."/>
            <person name="Bonometti L."/>
            <person name="Westerberg I."/>
            <person name="Brannstrom I.O."/>
            <person name="Guillou S."/>
            <person name="Cros-Aarteil S."/>
            <person name="Calhoun S."/>
            <person name="Kuo A."/>
            <person name="Mondo S."/>
            <person name="Pangilinan J."/>
            <person name="Riley R."/>
            <person name="Labutti K."/>
            <person name="Andreopoulos B."/>
            <person name="Lipzen A."/>
            <person name="Chen C."/>
            <person name="Yanf M."/>
            <person name="Daum C."/>
            <person name="Ng V."/>
            <person name="Clum A."/>
            <person name="Steindorff A."/>
            <person name="Ohm R."/>
            <person name="Martin F."/>
            <person name="Silar P."/>
            <person name="Natvig D."/>
            <person name="Lalanne C."/>
            <person name="Gautier V."/>
            <person name="Ament-Velasquez S.L."/>
            <person name="Kruys A."/>
            <person name="Hutchinson M.I."/>
            <person name="Powell A.J."/>
            <person name="Barry K."/>
            <person name="Miller A.N."/>
            <person name="Grigoriev I.V."/>
            <person name="Debuchy R."/>
            <person name="Gladieux P."/>
            <person name="Thoren M.H."/>
            <person name="Johannesson H."/>
        </authorList>
    </citation>
    <scope>NUCLEOTIDE SEQUENCE</scope>
    <source>
        <strain evidence="2">CBS 560.94</strain>
    </source>
</reference>
<feature type="region of interest" description="Disordered" evidence="1">
    <location>
        <begin position="1"/>
        <end position="311"/>
    </location>
</feature>
<comment type="caution">
    <text evidence="2">The sequence shown here is derived from an EMBL/GenBank/DDBJ whole genome shotgun (WGS) entry which is preliminary data.</text>
</comment>
<name>A0AAE0MNY5_9PEZI</name>
<accession>A0AAE0MNY5</accession>
<feature type="compositionally biased region" description="Polar residues" evidence="1">
    <location>
        <begin position="242"/>
        <end position="263"/>
    </location>
</feature>
<evidence type="ECO:0000256" key="1">
    <source>
        <dbReference type="SAM" id="MobiDB-lite"/>
    </source>
</evidence>